<dbReference type="PANTHER" id="PTHR11741">
    <property type="entry name" value="ELONGATION FACTOR TS"/>
    <property type="match status" value="1"/>
</dbReference>
<dbReference type="Gene3D" id="3.30.479.20">
    <property type="entry name" value="Elongation factor Ts, dimerisation domain"/>
    <property type="match status" value="1"/>
</dbReference>
<dbReference type="PANTHER" id="PTHR11741:SF0">
    <property type="entry name" value="ELONGATION FACTOR TS, MITOCHONDRIAL"/>
    <property type="match status" value="1"/>
</dbReference>
<dbReference type="FunFam" id="1.10.8.10:FF:000001">
    <property type="entry name" value="Elongation factor Ts"/>
    <property type="match status" value="1"/>
</dbReference>
<reference evidence="7 8" key="1">
    <citation type="journal article" date="2015" name="Nature">
        <title>rRNA introns, odd ribosomes, and small enigmatic genomes across a large radiation of phyla.</title>
        <authorList>
            <person name="Brown C.T."/>
            <person name="Hug L.A."/>
            <person name="Thomas B.C."/>
            <person name="Sharon I."/>
            <person name="Castelle C.J."/>
            <person name="Singh A."/>
            <person name="Wilkins M.J."/>
            <person name="Williams K.H."/>
            <person name="Banfield J.F."/>
        </authorList>
    </citation>
    <scope>NUCLEOTIDE SEQUENCE [LARGE SCALE GENOMIC DNA]</scope>
</reference>
<sequence length="156" mass="17626">MSVNTEDIKKLREETGAGVLDCKRALDESKGNFEKAKEIIKEKGFLKADKKASRETSQGLIETYVHGGGKVGVMLELLCETDFVARNSDFKKLAHELAMHIAAMEPKNIKELLKQNYIRDMSVTVEALIKQHIAKIGENIVLKRFERYVLGFQSKD</sequence>
<dbReference type="InterPro" id="IPR018101">
    <property type="entry name" value="Transl_elong_Ts_CS"/>
</dbReference>
<evidence type="ECO:0000256" key="2">
    <source>
        <dbReference type="ARBA" id="ARBA00016956"/>
    </source>
</evidence>
<dbReference type="Gene3D" id="1.10.8.10">
    <property type="entry name" value="DNA helicase RuvA subunit, C-terminal domain"/>
    <property type="match status" value="1"/>
</dbReference>
<evidence type="ECO:0000313" key="7">
    <source>
        <dbReference type="EMBL" id="KKP69488.1"/>
    </source>
</evidence>
<comment type="caution">
    <text evidence="7">The sequence shown here is derived from an EMBL/GenBank/DDBJ whole genome shotgun (WGS) entry which is preliminary data.</text>
</comment>
<dbReference type="CDD" id="cd14275">
    <property type="entry name" value="UBA_EF-Ts"/>
    <property type="match status" value="1"/>
</dbReference>
<comment type="subcellular location">
    <subcellularLocation>
        <location evidence="5">Cytoplasm</location>
    </subcellularLocation>
</comment>
<keyword evidence="5" id="KW-0963">Cytoplasm</keyword>
<evidence type="ECO:0000256" key="4">
    <source>
        <dbReference type="ARBA" id="ARBA00022917"/>
    </source>
</evidence>
<dbReference type="NCBIfam" id="TIGR00116">
    <property type="entry name" value="tsf"/>
    <property type="match status" value="1"/>
</dbReference>
<dbReference type="STRING" id="1618350.UR67_C0006G0055"/>
<dbReference type="InterPro" id="IPR036402">
    <property type="entry name" value="EF-Ts_dimer_sf"/>
</dbReference>
<dbReference type="Pfam" id="PF00889">
    <property type="entry name" value="EF_TS"/>
    <property type="match status" value="1"/>
</dbReference>
<feature type="region of interest" description="Involved in Mg(2+) ion dislocation from EF-Tu" evidence="5">
    <location>
        <begin position="81"/>
        <end position="84"/>
    </location>
</feature>
<dbReference type="Proteomes" id="UP000034581">
    <property type="component" value="Unassembled WGS sequence"/>
</dbReference>
<dbReference type="SUPFAM" id="SSF54713">
    <property type="entry name" value="Elongation factor Ts (EF-Ts), dimerisation domain"/>
    <property type="match status" value="1"/>
</dbReference>
<comment type="similarity">
    <text evidence="1 5">Belongs to the EF-Ts family.</text>
</comment>
<dbReference type="InterPro" id="IPR014039">
    <property type="entry name" value="Transl_elong_EFTs/EF1B_dimer"/>
</dbReference>
<evidence type="ECO:0000256" key="5">
    <source>
        <dbReference type="HAMAP-Rule" id="MF_00050"/>
    </source>
</evidence>
<dbReference type="PATRIC" id="fig|1618350.3.peg.865"/>
<dbReference type="EMBL" id="LBQB01000006">
    <property type="protein sequence ID" value="KKP69488.1"/>
    <property type="molecule type" value="Genomic_DNA"/>
</dbReference>
<gene>
    <name evidence="5" type="primary">tsf</name>
    <name evidence="7" type="ORF">UR67_C0006G0055</name>
</gene>
<dbReference type="HAMAP" id="MF_00050">
    <property type="entry name" value="EF_Ts"/>
    <property type="match status" value="1"/>
</dbReference>
<evidence type="ECO:0000259" key="6">
    <source>
        <dbReference type="Pfam" id="PF00889"/>
    </source>
</evidence>
<proteinExistence type="inferred from homology"/>
<dbReference type="InterPro" id="IPR001816">
    <property type="entry name" value="Transl_elong_EFTs/EF1B"/>
</dbReference>
<protein>
    <recommendedName>
        <fullName evidence="2 5">Elongation factor Ts</fullName>
        <shortName evidence="5">EF-Ts</shortName>
    </recommendedName>
</protein>
<evidence type="ECO:0000256" key="3">
    <source>
        <dbReference type="ARBA" id="ARBA00022768"/>
    </source>
</evidence>
<dbReference type="GO" id="GO:0005737">
    <property type="term" value="C:cytoplasm"/>
    <property type="evidence" value="ECO:0007669"/>
    <property type="project" value="UniProtKB-SubCell"/>
</dbReference>
<accession>A0A0G0BJ64</accession>
<feature type="domain" description="Translation elongation factor EFTs/EF1B dimerisation" evidence="6">
    <location>
        <begin position="72"/>
        <end position="148"/>
    </location>
</feature>
<comment type="function">
    <text evidence="5">Associates with the EF-Tu.GDP complex and induces the exchange of GDP to GTP. It remains bound to the aminoacyl-tRNA.EF-Tu.GTP complex up to the GTP hydrolysis stage on the ribosome.</text>
</comment>
<evidence type="ECO:0000256" key="1">
    <source>
        <dbReference type="ARBA" id="ARBA00005532"/>
    </source>
</evidence>
<dbReference type="SUPFAM" id="SSF46934">
    <property type="entry name" value="UBA-like"/>
    <property type="match status" value="1"/>
</dbReference>
<dbReference type="GO" id="GO:0003746">
    <property type="term" value="F:translation elongation factor activity"/>
    <property type="evidence" value="ECO:0007669"/>
    <property type="project" value="UniProtKB-UniRule"/>
</dbReference>
<dbReference type="AlphaFoldDB" id="A0A0G0BJ64"/>
<evidence type="ECO:0000313" key="8">
    <source>
        <dbReference type="Proteomes" id="UP000034581"/>
    </source>
</evidence>
<keyword evidence="3 5" id="KW-0251">Elongation factor</keyword>
<dbReference type="InterPro" id="IPR009060">
    <property type="entry name" value="UBA-like_sf"/>
</dbReference>
<name>A0A0G0BJ64_UNCC3</name>
<keyword evidence="4 5" id="KW-0648">Protein biosynthesis</keyword>
<dbReference type="PROSITE" id="PS01126">
    <property type="entry name" value="EF_TS_1"/>
    <property type="match status" value="1"/>
</dbReference>
<organism evidence="7 8">
    <name type="scientific">candidate division CPR3 bacterium GW2011_GWF2_35_18</name>
    <dbReference type="NCBI Taxonomy" id="1618350"/>
    <lineage>
        <taxon>Bacteria</taxon>
        <taxon>Bacteria division CPR3</taxon>
    </lineage>
</organism>